<name>A0A5D3KDU8_9BRAD</name>
<dbReference type="Proteomes" id="UP000324758">
    <property type="component" value="Unassembled WGS sequence"/>
</dbReference>
<dbReference type="GO" id="GO:0004497">
    <property type="term" value="F:monooxygenase activity"/>
    <property type="evidence" value="ECO:0007669"/>
    <property type="project" value="UniProtKB-KW"/>
</dbReference>
<evidence type="ECO:0000256" key="6">
    <source>
        <dbReference type="PIRSR" id="PIRSR000337-1"/>
    </source>
</evidence>
<dbReference type="GO" id="GO:0016705">
    <property type="term" value="F:oxidoreductase activity, acting on paired donors, with incorporation or reduction of molecular oxygen"/>
    <property type="evidence" value="ECO:0007669"/>
    <property type="project" value="InterPro"/>
</dbReference>
<dbReference type="PANTHER" id="PTHR30011">
    <property type="entry name" value="ALKANESULFONATE MONOOXYGENASE-RELATED"/>
    <property type="match status" value="1"/>
</dbReference>
<dbReference type="InterPro" id="IPR011251">
    <property type="entry name" value="Luciferase-like_dom"/>
</dbReference>
<dbReference type="InterPro" id="IPR016215">
    <property type="entry name" value="NTA_MOA"/>
</dbReference>
<dbReference type="InterPro" id="IPR051260">
    <property type="entry name" value="Diverse_substr_monoxygenases"/>
</dbReference>
<dbReference type="SUPFAM" id="SSF51679">
    <property type="entry name" value="Bacterial luciferase-like"/>
    <property type="match status" value="1"/>
</dbReference>
<feature type="domain" description="Luciferase-like" evidence="7">
    <location>
        <begin position="33"/>
        <end position="382"/>
    </location>
</feature>
<comment type="similarity">
    <text evidence="5">Belongs to the NtaA/SnaA/DszA monooxygenase family.</text>
</comment>
<feature type="binding site" evidence="6">
    <location>
        <position position="94"/>
    </location>
    <ligand>
        <name>FMN</name>
        <dbReference type="ChEBI" id="CHEBI:58210"/>
    </ligand>
</feature>
<dbReference type="PIRSF" id="PIRSF000337">
    <property type="entry name" value="NTA_MOA"/>
    <property type="match status" value="1"/>
</dbReference>
<dbReference type="AlphaFoldDB" id="A0A5D3KDU8"/>
<dbReference type="Gene3D" id="3.20.20.30">
    <property type="entry name" value="Luciferase-like domain"/>
    <property type="match status" value="1"/>
</dbReference>
<evidence type="ECO:0000256" key="2">
    <source>
        <dbReference type="ARBA" id="ARBA00022643"/>
    </source>
</evidence>
<dbReference type="PANTHER" id="PTHR30011:SF16">
    <property type="entry name" value="C2H2 FINGER DOMAIN TRANSCRIPTION FACTOR (EUROFUNG)-RELATED"/>
    <property type="match status" value="1"/>
</dbReference>
<dbReference type="OrthoDB" id="9779442at2"/>
<comment type="caution">
    <text evidence="8">The sequence shown here is derived from an EMBL/GenBank/DDBJ whole genome shotgun (WGS) entry which is preliminary data.</text>
</comment>
<sequence length="446" mass="48461">MPPRQLHLNVNLLHSGVYPSAWRLPDSDPRAFFDLGHYVRVAQIAERGKFDAIFLADSPAVNDRIDYRSFTSLEPTIVLATVAATTTHVGLIGTVSTTYNEPYNIARRFVTLDHASGGRSGWNAVTTADAASSRNFGLTGALEHKARYERAKEFTDVVHALFDSWEDDAFVGDKASARFVDISKVHPIAHRGPHYSIAGPLNVPRSPQGRPVTVQAGGSNDGRDFAAAYAEAVFTLAQSIEEGVAYARDLRTRAAAYGRSGDSIVILPGLATVIGSTEAEAKRRQDELWELVPIEYSLTRLAGTLQIDPALLELDKPLPDPLPLPANANHTMFQGTVNLARRGNLTVRQLIRALGGGVGHRIIVGTPEQIADDIETWFKAGAADGFNLMPDVLPTGLETFVDTVVPILQKRGLFRTEYTGTTLREHLGLPRPASRFAKRAPEVASA</sequence>
<evidence type="ECO:0000259" key="7">
    <source>
        <dbReference type="Pfam" id="PF00296"/>
    </source>
</evidence>
<dbReference type="Pfam" id="PF00296">
    <property type="entry name" value="Bac_luciferase"/>
    <property type="match status" value="1"/>
</dbReference>
<dbReference type="InterPro" id="IPR036661">
    <property type="entry name" value="Luciferase-like_sf"/>
</dbReference>
<evidence type="ECO:0000256" key="4">
    <source>
        <dbReference type="ARBA" id="ARBA00023033"/>
    </source>
</evidence>
<evidence type="ECO:0000313" key="9">
    <source>
        <dbReference type="Proteomes" id="UP000324758"/>
    </source>
</evidence>
<feature type="binding site" evidence="6">
    <location>
        <position position="219"/>
    </location>
    <ligand>
        <name>FMN</name>
        <dbReference type="ChEBI" id="CHEBI:58210"/>
    </ligand>
</feature>
<keyword evidence="3" id="KW-0560">Oxidoreductase</keyword>
<evidence type="ECO:0000313" key="8">
    <source>
        <dbReference type="EMBL" id="TYL94833.1"/>
    </source>
</evidence>
<protein>
    <submittedName>
        <fullName evidence="8">LLM class flavin-dependent oxidoreductase</fullName>
    </submittedName>
</protein>
<keyword evidence="1 6" id="KW-0285">Flavoprotein</keyword>
<evidence type="ECO:0000256" key="3">
    <source>
        <dbReference type="ARBA" id="ARBA00023002"/>
    </source>
</evidence>
<evidence type="ECO:0000256" key="1">
    <source>
        <dbReference type="ARBA" id="ARBA00022630"/>
    </source>
</evidence>
<feature type="binding site" evidence="6">
    <location>
        <position position="144"/>
    </location>
    <ligand>
        <name>FMN</name>
        <dbReference type="ChEBI" id="CHEBI:58210"/>
    </ligand>
</feature>
<dbReference type="NCBIfam" id="TIGR03860">
    <property type="entry name" value="FMN_nitrolo"/>
    <property type="match status" value="1"/>
</dbReference>
<keyword evidence="9" id="KW-1185">Reference proteome</keyword>
<dbReference type="RefSeq" id="WP_148773369.1">
    <property type="nucleotide sequence ID" value="NZ_VSSS01000026.1"/>
</dbReference>
<feature type="binding site" evidence="6">
    <location>
        <position position="57"/>
    </location>
    <ligand>
        <name>FMN</name>
        <dbReference type="ChEBI" id="CHEBI:58210"/>
    </ligand>
</feature>
<dbReference type="EMBL" id="VSSS01000026">
    <property type="protein sequence ID" value="TYL94833.1"/>
    <property type="molecule type" value="Genomic_DNA"/>
</dbReference>
<organism evidence="8 9">
    <name type="scientific">Bradyrhizobium rifense</name>
    <dbReference type="NCBI Taxonomy" id="515499"/>
    <lineage>
        <taxon>Bacteria</taxon>
        <taxon>Pseudomonadati</taxon>
        <taxon>Pseudomonadota</taxon>
        <taxon>Alphaproteobacteria</taxon>
        <taxon>Hyphomicrobiales</taxon>
        <taxon>Nitrobacteraceae</taxon>
        <taxon>Bradyrhizobium</taxon>
    </lineage>
</organism>
<keyword evidence="2 6" id="KW-0288">FMN</keyword>
<keyword evidence="4" id="KW-0503">Monooxygenase</keyword>
<feature type="binding site" evidence="6">
    <location>
        <position position="148"/>
    </location>
    <ligand>
        <name>FMN</name>
        <dbReference type="ChEBI" id="CHEBI:58210"/>
    </ligand>
</feature>
<reference evidence="8 9" key="1">
    <citation type="submission" date="2019-08" db="EMBL/GenBank/DDBJ databases">
        <title>Bradyrhizobium hipponensis sp. nov., a rhizobium isolated from a Lupinus angustifolius root nodule in Tunisia.</title>
        <authorList>
            <person name="Off K."/>
            <person name="Rejili M."/>
            <person name="Mars M."/>
            <person name="Brachmann A."/>
            <person name="Marin M."/>
        </authorList>
    </citation>
    <scope>NUCLEOTIDE SEQUENCE [LARGE SCALE GENOMIC DNA]</scope>
    <source>
        <strain evidence="8 9">CTAW71</strain>
    </source>
</reference>
<proteinExistence type="inferred from homology"/>
<accession>A0A5D3KDU8</accession>
<evidence type="ECO:0000256" key="5">
    <source>
        <dbReference type="ARBA" id="ARBA00033748"/>
    </source>
</evidence>
<gene>
    <name evidence="8" type="ORF">FXB40_17195</name>
</gene>
<dbReference type="CDD" id="cd01095">
    <property type="entry name" value="Nitrilotriacetate_monoxgenase"/>
    <property type="match status" value="1"/>
</dbReference>